<dbReference type="EMBL" id="CP019606">
    <property type="protein sequence ID" value="AQP47670.1"/>
    <property type="molecule type" value="Genomic_DNA"/>
</dbReference>
<evidence type="ECO:0000313" key="1">
    <source>
        <dbReference type="EMBL" id="AQP47670.1"/>
    </source>
</evidence>
<proteinExistence type="predicted"/>
<accession>A0A1Q2CNN5</accession>
<dbReference type="STRING" id="1332264.BW730_09380"/>
<gene>
    <name evidence="1" type="ORF">BW730_09380</name>
</gene>
<dbReference type="OrthoDB" id="3734478at2"/>
<keyword evidence="2" id="KW-1185">Reference proteome</keyword>
<dbReference type="Pfam" id="PF18986">
    <property type="entry name" value="DUF5719"/>
    <property type="match status" value="1"/>
</dbReference>
<dbReference type="Proteomes" id="UP000188145">
    <property type="component" value="Chromosome"/>
</dbReference>
<reference evidence="2" key="1">
    <citation type="submission" date="2017-02" db="EMBL/GenBank/DDBJ databases">
        <title>Tessaracoccus aquaemaris sp. nov., isolated from the intestine of a Korean rockfish, Sebastes schlegelii, in a marine aquaculture pond.</title>
        <authorList>
            <person name="Tak E.J."/>
            <person name="Bae J.-W."/>
        </authorList>
    </citation>
    <scope>NUCLEOTIDE SEQUENCE [LARGE SCALE GENOMIC DNA]</scope>
    <source>
        <strain evidence="2">NSG39</strain>
    </source>
</reference>
<dbReference type="AlphaFoldDB" id="A0A1Q2CNN5"/>
<dbReference type="RefSeq" id="WP_077686001.1">
    <property type="nucleotide sequence ID" value="NZ_CP019606.1"/>
</dbReference>
<sequence>MLRKVLLSLAAIVVAVGLAVGASLLTPARKPPAQTVDLVRATKLTCVGAGRVLVLGDADISAAPLGEPLAAGTRGPLDATIDAPTIVSANSLIVGGVLTSSPVAGYTPCTAPMPSGVFQVADPASTELVLSNPDANEAAVDLTLMGPDGEITAVGSRGIAIAPGVTRTIALSVLAPEGPVGVAYTTSQGRVSVLARSVPGRTVPSISARPAAEQSIIGGIPPSAQGVQLLLSNPSEDRLDVSVVAFGATSTYEPAPAADLTLPPLSVLAVDLGTSLAGEASGLRIDASQPIGATVLVGPAGAQNALSPGEAAESLGVLAVDVETVQVTNPGVAPVTATLTVGDLTMQVSVPAGTTVSVPAATSGVAAVTVASDTPVLADAVSADGKVVFPLAPTVEDASVAGVVVADPSLR</sequence>
<dbReference type="InterPro" id="IPR043777">
    <property type="entry name" value="DUF5719"/>
</dbReference>
<dbReference type="KEGG" id="tes:BW730_09380"/>
<evidence type="ECO:0000313" key="2">
    <source>
        <dbReference type="Proteomes" id="UP000188145"/>
    </source>
</evidence>
<protein>
    <submittedName>
        <fullName evidence="1">Uncharacterized protein</fullName>
    </submittedName>
</protein>
<name>A0A1Q2CNN5_9ACTN</name>
<organism evidence="1 2">
    <name type="scientific">Tessaracoccus aquimaris</name>
    <dbReference type="NCBI Taxonomy" id="1332264"/>
    <lineage>
        <taxon>Bacteria</taxon>
        <taxon>Bacillati</taxon>
        <taxon>Actinomycetota</taxon>
        <taxon>Actinomycetes</taxon>
        <taxon>Propionibacteriales</taxon>
        <taxon>Propionibacteriaceae</taxon>
        <taxon>Tessaracoccus</taxon>
    </lineage>
</organism>